<dbReference type="Pfam" id="PF07584">
    <property type="entry name" value="BatA"/>
    <property type="match status" value="1"/>
</dbReference>
<feature type="transmembrane region" description="Helical" evidence="1">
    <location>
        <begin position="12"/>
        <end position="35"/>
    </location>
</feature>
<dbReference type="PROSITE" id="PS50234">
    <property type="entry name" value="VWFA"/>
    <property type="match status" value="1"/>
</dbReference>
<dbReference type="Gene3D" id="3.40.50.880">
    <property type="match status" value="2"/>
</dbReference>
<reference evidence="5" key="1">
    <citation type="submission" date="2019-08" db="EMBL/GenBank/DDBJ databases">
        <title>Limnoglobus roseus gen. nov., sp. nov., a novel freshwater planctomycete with a giant genome from the family Gemmataceae.</title>
        <authorList>
            <person name="Kulichevskaya I.S."/>
            <person name="Naumoff D.G."/>
            <person name="Miroshnikov K."/>
            <person name="Ivanova A."/>
            <person name="Philippov D.A."/>
            <person name="Hakobyan A."/>
            <person name="Rijpstra I.C."/>
            <person name="Sinninghe Damste J.S."/>
            <person name="Liesack W."/>
            <person name="Dedysh S.N."/>
        </authorList>
    </citation>
    <scope>NUCLEOTIDE SEQUENCE [LARGE SCALE GENOMIC DNA]</scope>
    <source>
        <strain evidence="5">PX52</strain>
    </source>
</reference>
<keyword evidence="5" id="KW-1185">Reference proteome</keyword>
<dbReference type="InterPro" id="IPR002035">
    <property type="entry name" value="VWF_A"/>
</dbReference>
<feature type="transmembrane region" description="Helical" evidence="1">
    <location>
        <begin position="874"/>
        <end position="892"/>
    </location>
</feature>
<keyword evidence="1" id="KW-0472">Membrane</keyword>
<dbReference type="RefSeq" id="WP_149109899.1">
    <property type="nucleotide sequence ID" value="NZ_CP042425.1"/>
</dbReference>
<dbReference type="Proteomes" id="UP000324974">
    <property type="component" value="Chromosome"/>
</dbReference>
<dbReference type="PANTHER" id="PTHR37947">
    <property type="entry name" value="BLL2462 PROTEIN"/>
    <property type="match status" value="1"/>
</dbReference>
<keyword evidence="1" id="KW-0812">Transmembrane</keyword>
<dbReference type="Pfam" id="PF13519">
    <property type="entry name" value="VWA_2"/>
    <property type="match status" value="1"/>
</dbReference>
<feature type="signal peptide" evidence="2">
    <location>
        <begin position="1"/>
        <end position="17"/>
    </location>
</feature>
<proteinExistence type="predicted"/>
<feature type="transmembrane region" description="Helical" evidence="1">
    <location>
        <begin position="1637"/>
        <end position="1657"/>
    </location>
</feature>
<dbReference type="InterPro" id="IPR011933">
    <property type="entry name" value="Double_TM_dom"/>
</dbReference>
<feature type="transmembrane region" description="Helical" evidence="1">
    <location>
        <begin position="795"/>
        <end position="823"/>
    </location>
</feature>
<feature type="transmembrane region" description="Helical" evidence="1">
    <location>
        <begin position="904"/>
        <end position="922"/>
    </location>
</feature>
<accession>A0A5C1A772</accession>
<dbReference type="SUPFAM" id="SSF53300">
    <property type="entry name" value="vWA-like"/>
    <property type="match status" value="2"/>
</dbReference>
<sequence>MPYSLTLFASLSVPVVAAGAFAAAVAVPVLIHLLFRQRFRVVEWAAMRFLSAAKKKSTRRIDRWLLLALRVLAVLMPLIGMTAATPWAEPFWQAITPGAPETIANAPRTHHILVVDLSLSMSARVDQRSRFEVAVEKAEAAVHAANAGDGFTLIALGPQTVPVVPGPSNDAEKVLAELHALKPTHGPSDLAAGLAAVNDALARSPRSYLRRQVMLFTDLQAVAWGGLLPKADAPPPEVWTKLTARGDLAVVDCAKDDTENTAVTSLTTSDPLPLVNDTLSVTAVVQHFGKTARQKVRVELLLGRPAENGGEASLVSVEQQVVEQLPPNEATPVRFTLPEAARFRTAGTHAVQVRIVEPDDLPADDSRSMSFEVRDGLPCVLVNGKPSSVPLQRATESLADAIAPGGKPRPGHPGRPKVISLEEFTDATLSDLSAVDCVFLCDVPTFTPSQVARLDAVLKRGGGVVFGLGARAAANAEHYNRVLFDDGKGMLPGKLGPVVSTTGPDDPGFRLVGDDAAFRQPPLAAEFQDVNARAGLTAVPFAKYVRLELPIGRGRRILSFAPAEGAKASNRKPEPAVVEWSRHRGRVIVYTSTFNRDWNDWPILPTYPVFAGELLRFAATNPERQSVRVGESVEEYLPPATVGLTAKLVGPAGAVESAAVVATDEGGVARFADTHAAGLYRFEVAGRPSKFVAVNIPDATPGGGSESDLRRLNPATIKGVHPSVQVIHDPGEVAIHDDSGTTVVTAARPHGPMLARWFVTVGFLALAFELWLAWRLGPARIAVGIRGDATPQPSAFGGVFKLFAVVLLVAAAAVLFTLVHSWWTGELLGFLPDEWRQAVERTAGVPSAGPGEGTRWRLEQSPAFSPNARLDQQIQWGLAGFALLIVVVFYGYERRATTGTRRVILPALLRLSAYWLVIFLVLPQLRLAFDREGWPDVAVLIDTSASMATVDDPQDPAVRAKIESLAKLPGLDRPQRIQLAKWLFTRPDGDWLTRLVDERKLKVHVYSLAEQARLVGTINESGEQKGVSDAIAPLEATGEESRLGDGVGAVLKSFRGGSLAAVIVLTDGQTTAGDDLPRAARAAARADVPLYLVGLGDAKDALDLAVGDLRSDDVIARNDELVFEGRLTAKGIGVPQAVRVTLSEKVGDRLEPRDEVTIKPDAAGKPVTFRLKHVPSELGERSYVIEVPPQPGEVETANNKIERQIVVTENRKLRVLFVDGSPRYEFRFVKVLLEREVEPGRREKAVEIHTLLLDASADHATTDRSALRGFPTRNELFDYDVVILGDVDPKRLDRPTQRLQDLAEFVKQKGGGLIVIAGEQAAPQLFFDTPLADMLPVARTKGGDAPRPTSEETPVAVGYQPRLTPVGVSHPIFRFAANETESAAVWQRLKPLFWVASGYVKKDTAEVLATHPDRPAEDDPGEKHPLVLQQFAGAGRVLFLGFDETWRWRFRKDEEQFNRFWRQAITVLARNRVRRVELKTDKQTGYRRDEPIRVTVQFPDDAAPPVGAVKVGVERSPLRDGSGRVITGDSETQTLTLAKVRGSRASYEATLTRTPVGEYRFQLTDPAPTGLKPKAEARVLPPPGELDRLEMNKNDLTRAAAESRGKFYTFADADKLLDDLPEVARLPLNQPCPPLPVWNHAVTFALLLLLLGCEWILRKRERLL</sequence>
<gene>
    <name evidence="4" type="ORF">PX52LOC_01957</name>
</gene>
<dbReference type="OrthoDB" id="252901at2"/>
<organism evidence="4 5">
    <name type="scientific">Limnoglobus roseus</name>
    <dbReference type="NCBI Taxonomy" id="2598579"/>
    <lineage>
        <taxon>Bacteria</taxon>
        <taxon>Pseudomonadati</taxon>
        <taxon>Planctomycetota</taxon>
        <taxon>Planctomycetia</taxon>
        <taxon>Gemmatales</taxon>
        <taxon>Gemmataceae</taxon>
        <taxon>Limnoglobus</taxon>
    </lineage>
</organism>
<name>A0A5C1A772_9BACT</name>
<keyword evidence="2" id="KW-0732">Signal</keyword>
<evidence type="ECO:0000259" key="3">
    <source>
        <dbReference type="PROSITE" id="PS50234"/>
    </source>
</evidence>
<evidence type="ECO:0000256" key="1">
    <source>
        <dbReference type="SAM" id="Phobius"/>
    </source>
</evidence>
<dbReference type="Gene3D" id="3.40.50.410">
    <property type="entry name" value="von Willebrand factor, type A domain"/>
    <property type="match status" value="2"/>
</dbReference>
<dbReference type="InterPro" id="IPR036465">
    <property type="entry name" value="vWFA_dom_sf"/>
</dbReference>
<dbReference type="SMART" id="SM00327">
    <property type="entry name" value="VWA"/>
    <property type="match status" value="2"/>
</dbReference>
<dbReference type="CDD" id="cd00198">
    <property type="entry name" value="vWFA"/>
    <property type="match status" value="2"/>
</dbReference>
<dbReference type="InterPro" id="IPR029062">
    <property type="entry name" value="Class_I_gatase-like"/>
</dbReference>
<feature type="transmembrane region" description="Helical" evidence="1">
    <location>
        <begin position="64"/>
        <end position="87"/>
    </location>
</feature>
<feature type="chain" id="PRO_5022715669" evidence="2">
    <location>
        <begin position="18"/>
        <end position="1664"/>
    </location>
</feature>
<evidence type="ECO:0000313" key="5">
    <source>
        <dbReference type="Proteomes" id="UP000324974"/>
    </source>
</evidence>
<protein>
    <submittedName>
        <fullName evidence="4">VWA domain-containing protein</fullName>
    </submittedName>
</protein>
<dbReference type="InterPro" id="IPR024163">
    <property type="entry name" value="Aerotolerance_reg_N"/>
</dbReference>
<dbReference type="KEGG" id="lrs:PX52LOC_01957"/>
<feature type="transmembrane region" description="Helical" evidence="1">
    <location>
        <begin position="754"/>
        <end position="774"/>
    </location>
</feature>
<dbReference type="NCBIfam" id="TIGR02226">
    <property type="entry name" value="two_anch"/>
    <property type="match status" value="1"/>
</dbReference>
<keyword evidence="1" id="KW-1133">Transmembrane helix</keyword>
<dbReference type="Pfam" id="PF00092">
    <property type="entry name" value="VWA"/>
    <property type="match status" value="1"/>
</dbReference>
<feature type="domain" description="VWFA" evidence="3">
    <location>
        <begin position="936"/>
        <end position="1110"/>
    </location>
</feature>
<dbReference type="PANTHER" id="PTHR37947:SF1">
    <property type="entry name" value="BLL2462 PROTEIN"/>
    <property type="match status" value="1"/>
</dbReference>
<dbReference type="SUPFAM" id="SSF52317">
    <property type="entry name" value="Class I glutamine amidotransferase-like"/>
    <property type="match status" value="2"/>
</dbReference>
<evidence type="ECO:0000313" key="4">
    <source>
        <dbReference type="EMBL" id="QEL15051.1"/>
    </source>
</evidence>
<dbReference type="EMBL" id="CP042425">
    <property type="protein sequence ID" value="QEL15051.1"/>
    <property type="molecule type" value="Genomic_DNA"/>
</dbReference>
<evidence type="ECO:0000256" key="2">
    <source>
        <dbReference type="SAM" id="SignalP"/>
    </source>
</evidence>